<dbReference type="SUPFAM" id="SSF56024">
    <property type="entry name" value="Phospholipase D/nuclease"/>
    <property type="match status" value="2"/>
</dbReference>
<evidence type="ECO:0000256" key="6">
    <source>
        <dbReference type="HAMAP-Rule" id="MF_00347"/>
    </source>
</evidence>
<dbReference type="InterPro" id="IPR003414">
    <property type="entry name" value="PP_kinase"/>
</dbReference>
<sequence>MQDSPYTAKDYYHRDLSWLLFNQRVIQEAQEGEIPLIERLRYLAIASNNADEFFMIRVPGIQSLARMAGEKIDSRTGWTQEEVLEKLFAMQTENVAKQYNLYHYLIEELTKMGYETTTYQALPAAAQEKMTHYFQEMILPSLTPIALDAYHAFPKIVEKKAHFLVRVKDGDREERAIIPLPALFPRYIQVDGLKQVILIEDLIEQHLQQLFVGWRVVHSFVFRITYDKDLAFEEDTEENLFIQMEEYIQERSKGLPSRLEISELADHQSIDITFLTQMLELKNRDVYSIPGPLDLTYLFAYLGELSTAMPTSVFPPFRPYVNPQWLGTALYETLEKQDVLIQHPYDSYESVVSFIETAAQDPHTIAIKQTLYRMAKNSRIVEALKSAARAGKQVTALVELKARFDEENNLHWVQELEEAGCYVTYGLMHLKTHSKATLVVKKVGNQLHQYVHIGTGNYNEATAKIYTDISLFSSNVAYVEDVTAFFNYLSGYRERPDYQKIAVSPEGIRQMLVEKIATTAAFYEKTKTGHLFFKMNSLTDQVIIQSLYDASQKGLPIQLLVRGSCCLRPGIPNKSETIEVKSIVGRFLEHSRIYSFTSDHEEYWISSADAMTRNMLLRVEIAAPIEESQLKHKMAHIIQTYQKDDLKAYYLQDDGTYQRRKSEHSFSAQATFVAEAQQQQANQPKQSTKTNDDRPTWVRCIRQLWKK</sequence>
<evidence type="ECO:0000256" key="1">
    <source>
        <dbReference type="ARBA" id="ARBA00022553"/>
    </source>
</evidence>
<dbReference type="EMBL" id="JBHUMO010000004">
    <property type="protein sequence ID" value="MFD2727987.1"/>
    <property type="molecule type" value="Genomic_DNA"/>
</dbReference>
<feature type="binding site" evidence="6">
    <location>
        <position position="562"/>
    </location>
    <ligand>
        <name>ATP</name>
        <dbReference type="ChEBI" id="CHEBI:30616"/>
    </ligand>
</feature>
<comment type="caution">
    <text evidence="13">The sequence shown here is derived from an EMBL/GenBank/DDBJ whole genome shotgun (WGS) entry which is preliminary data.</text>
</comment>
<comment type="cofactor">
    <cofactor evidence="6">
        <name>Mg(2+)</name>
        <dbReference type="ChEBI" id="CHEBI:18420"/>
    </cofactor>
</comment>
<dbReference type="Gene3D" id="3.30.1840.10">
    <property type="entry name" value="Polyphosphate kinase middle domain"/>
    <property type="match status" value="1"/>
</dbReference>
<evidence type="ECO:0000256" key="2">
    <source>
        <dbReference type="ARBA" id="ARBA00022679"/>
    </source>
</evidence>
<name>A0ABW5TFA1_9ENTE</name>
<evidence type="ECO:0000256" key="7">
    <source>
        <dbReference type="RuleBase" id="RU003800"/>
    </source>
</evidence>
<dbReference type="InterPro" id="IPR024953">
    <property type="entry name" value="PP_kinase_middle"/>
</dbReference>
<evidence type="ECO:0000256" key="3">
    <source>
        <dbReference type="ARBA" id="ARBA00022741"/>
    </source>
</evidence>
<feature type="binding site" evidence="6">
    <location>
        <position position="49"/>
    </location>
    <ligand>
        <name>ATP</name>
        <dbReference type="ChEBI" id="CHEBI:30616"/>
    </ligand>
</feature>
<keyword evidence="6" id="KW-0479">Metal-binding</keyword>
<keyword evidence="5 6" id="KW-0067">ATP-binding</keyword>
<evidence type="ECO:0000259" key="12">
    <source>
        <dbReference type="Pfam" id="PF17941"/>
    </source>
</evidence>
<dbReference type="InterPro" id="IPR041108">
    <property type="entry name" value="PP_kinase_C_1"/>
</dbReference>
<dbReference type="Pfam" id="PF13090">
    <property type="entry name" value="PP_kinase_C"/>
    <property type="match status" value="1"/>
</dbReference>
<dbReference type="InterPro" id="IPR025200">
    <property type="entry name" value="PPK_C_dom2"/>
</dbReference>
<reference evidence="14" key="1">
    <citation type="journal article" date="2019" name="Int. J. Syst. Evol. Microbiol.">
        <title>The Global Catalogue of Microorganisms (GCM) 10K type strain sequencing project: providing services to taxonomists for standard genome sequencing and annotation.</title>
        <authorList>
            <consortium name="The Broad Institute Genomics Platform"/>
            <consortium name="The Broad Institute Genome Sequencing Center for Infectious Disease"/>
            <person name="Wu L."/>
            <person name="Ma J."/>
        </authorList>
    </citation>
    <scope>NUCLEOTIDE SEQUENCE [LARGE SCALE GENOMIC DNA]</scope>
    <source>
        <strain evidence="14">TISTR 932</strain>
    </source>
</reference>
<dbReference type="Pfam" id="PF13089">
    <property type="entry name" value="PP_kinase_N"/>
    <property type="match status" value="1"/>
</dbReference>
<dbReference type="PANTHER" id="PTHR30218">
    <property type="entry name" value="POLYPHOSPHATE KINASE"/>
    <property type="match status" value="1"/>
</dbReference>
<dbReference type="Gene3D" id="3.30.870.10">
    <property type="entry name" value="Endonuclease Chain A"/>
    <property type="match status" value="2"/>
</dbReference>
<dbReference type="HAMAP" id="MF_00347">
    <property type="entry name" value="Polyphosphate_kinase"/>
    <property type="match status" value="1"/>
</dbReference>
<evidence type="ECO:0000256" key="8">
    <source>
        <dbReference type="SAM" id="MobiDB-lite"/>
    </source>
</evidence>
<feature type="binding site" evidence="6">
    <location>
        <position position="403"/>
    </location>
    <ligand>
        <name>Mg(2+)</name>
        <dbReference type="ChEBI" id="CHEBI:18420"/>
    </ligand>
</feature>
<comment type="function">
    <text evidence="6 7">Catalyzes the reversible transfer of the terminal phosphate of ATP to form a long-chain polyphosphate (polyP).</text>
</comment>
<keyword evidence="3 6" id="KW-0547">Nucleotide-binding</keyword>
<dbReference type="NCBIfam" id="NF003921">
    <property type="entry name" value="PRK05443.2-2"/>
    <property type="match status" value="1"/>
</dbReference>
<feature type="binding site" evidence="6">
    <location>
        <position position="373"/>
    </location>
    <ligand>
        <name>Mg(2+)</name>
        <dbReference type="ChEBI" id="CHEBI:18420"/>
    </ligand>
</feature>
<dbReference type="RefSeq" id="WP_379978951.1">
    <property type="nucleotide sequence ID" value="NZ_JBHUMO010000004.1"/>
</dbReference>
<evidence type="ECO:0000259" key="11">
    <source>
        <dbReference type="Pfam" id="PF13090"/>
    </source>
</evidence>
<gene>
    <name evidence="13" type="primary">ppk1</name>
    <name evidence="6" type="synonym">ppk</name>
    <name evidence="13" type="ORF">ACFSR0_00845</name>
</gene>
<feature type="binding site" evidence="6">
    <location>
        <position position="466"/>
    </location>
    <ligand>
        <name>ATP</name>
        <dbReference type="ChEBI" id="CHEBI:30616"/>
    </ligand>
</feature>
<keyword evidence="6" id="KW-0460">Magnesium</keyword>
<comment type="PTM">
    <text evidence="6 7">An intermediate of this reaction is the autophosphorylated ppk in which a phosphate is covalently linked to a histidine residue through a N-P bond.</text>
</comment>
<evidence type="ECO:0000259" key="10">
    <source>
        <dbReference type="Pfam" id="PF13089"/>
    </source>
</evidence>
<proteinExistence type="inferred from homology"/>
<feature type="region of interest" description="Disordered" evidence="8">
    <location>
        <begin position="675"/>
        <end position="694"/>
    </location>
</feature>
<dbReference type="InterPro" id="IPR036832">
    <property type="entry name" value="PPK_N_dom_sf"/>
</dbReference>
<dbReference type="Gene3D" id="1.20.58.310">
    <property type="entry name" value="Polyphosphate kinase N-terminal domain"/>
    <property type="match status" value="1"/>
</dbReference>
<keyword evidence="14" id="KW-1185">Reference proteome</keyword>
<dbReference type="InterPro" id="IPR036830">
    <property type="entry name" value="PP_kinase_middle_dom_sf"/>
</dbReference>
<dbReference type="GO" id="GO:0008976">
    <property type="term" value="F:polyphosphate kinase activity"/>
    <property type="evidence" value="ECO:0007669"/>
    <property type="project" value="UniProtKB-EC"/>
</dbReference>
<comment type="similarity">
    <text evidence="6 7">Belongs to the polyphosphate kinase 1 (PPK1) family.</text>
</comment>
<dbReference type="InterPro" id="IPR025198">
    <property type="entry name" value="PPK_N_dom"/>
</dbReference>
<feature type="domain" description="Polyphosphate kinase C-terminal" evidence="12">
    <location>
        <begin position="330"/>
        <end position="494"/>
    </location>
</feature>
<feature type="active site" description="Phosphohistidine intermediate" evidence="6">
    <location>
        <position position="433"/>
    </location>
</feature>
<evidence type="ECO:0000256" key="5">
    <source>
        <dbReference type="ARBA" id="ARBA00022840"/>
    </source>
</evidence>
<feature type="compositionally biased region" description="Low complexity" evidence="8">
    <location>
        <begin position="675"/>
        <end position="686"/>
    </location>
</feature>
<keyword evidence="2 6" id="KW-0808">Transferase</keyword>
<evidence type="ECO:0000313" key="14">
    <source>
        <dbReference type="Proteomes" id="UP001597427"/>
    </source>
</evidence>
<evidence type="ECO:0000259" key="9">
    <source>
        <dbReference type="Pfam" id="PF02503"/>
    </source>
</evidence>
<evidence type="ECO:0000313" key="13">
    <source>
        <dbReference type="EMBL" id="MFD2727987.1"/>
    </source>
</evidence>
<keyword evidence="4 6" id="KW-0418">Kinase</keyword>
<keyword evidence="1 6" id="KW-0597">Phosphoprotein</keyword>
<protein>
    <recommendedName>
        <fullName evidence="6 7">Polyphosphate kinase</fullName>
        <ecNumber evidence="6 7">2.7.4.1</ecNumber>
    </recommendedName>
    <alternativeName>
        <fullName evidence="6">ATP-polyphosphate phosphotransferase</fullName>
    </alternativeName>
    <alternativeName>
        <fullName evidence="6">Polyphosphoric acid kinase</fullName>
    </alternativeName>
</protein>
<dbReference type="PANTHER" id="PTHR30218:SF0">
    <property type="entry name" value="POLYPHOSPHATE KINASE"/>
    <property type="match status" value="1"/>
</dbReference>
<dbReference type="Pfam" id="PF17941">
    <property type="entry name" value="PP_kinase_C_1"/>
    <property type="match status" value="1"/>
</dbReference>
<dbReference type="PIRSF" id="PIRSF015589">
    <property type="entry name" value="PP_kinase"/>
    <property type="match status" value="1"/>
</dbReference>
<dbReference type="Pfam" id="PF02503">
    <property type="entry name" value="PP_kinase"/>
    <property type="match status" value="1"/>
</dbReference>
<dbReference type="NCBIfam" id="TIGR03705">
    <property type="entry name" value="poly_P_kin"/>
    <property type="match status" value="1"/>
</dbReference>
<dbReference type="SUPFAM" id="SSF143724">
    <property type="entry name" value="PHP14-like"/>
    <property type="match status" value="1"/>
</dbReference>
<dbReference type="Proteomes" id="UP001597427">
    <property type="component" value="Unassembled WGS sequence"/>
</dbReference>
<feature type="domain" description="Polyphosphate kinase C-terminal" evidence="11">
    <location>
        <begin position="502"/>
        <end position="668"/>
    </location>
</feature>
<accession>A0ABW5TFA1</accession>
<dbReference type="SUPFAM" id="SSF140356">
    <property type="entry name" value="PPK N-terminal domain-like"/>
    <property type="match status" value="1"/>
</dbReference>
<feature type="domain" description="Polyphosphate kinase middle" evidence="9">
    <location>
        <begin position="127"/>
        <end position="299"/>
    </location>
</feature>
<organism evidence="13 14">
    <name type="scientific">Enterococcus camelliae</name>
    <dbReference type="NCBI Taxonomy" id="453959"/>
    <lineage>
        <taxon>Bacteria</taxon>
        <taxon>Bacillati</taxon>
        <taxon>Bacillota</taxon>
        <taxon>Bacilli</taxon>
        <taxon>Lactobacillales</taxon>
        <taxon>Enterococcaceae</taxon>
        <taxon>Enterococcus</taxon>
    </lineage>
</organism>
<comment type="catalytic activity">
    <reaction evidence="6 7">
        <text>[phosphate](n) + ATP = [phosphate](n+1) + ADP</text>
        <dbReference type="Rhea" id="RHEA:19573"/>
        <dbReference type="Rhea" id="RHEA-COMP:9859"/>
        <dbReference type="Rhea" id="RHEA-COMP:14280"/>
        <dbReference type="ChEBI" id="CHEBI:16838"/>
        <dbReference type="ChEBI" id="CHEBI:30616"/>
        <dbReference type="ChEBI" id="CHEBI:456216"/>
        <dbReference type="EC" id="2.7.4.1"/>
    </reaction>
</comment>
<feature type="binding site" evidence="6">
    <location>
        <position position="590"/>
    </location>
    <ligand>
        <name>ATP</name>
        <dbReference type="ChEBI" id="CHEBI:30616"/>
    </ligand>
</feature>
<feature type="domain" description="Polyphosphate kinase N-terminal" evidence="10">
    <location>
        <begin position="11"/>
        <end position="113"/>
    </location>
</feature>
<evidence type="ECO:0000256" key="4">
    <source>
        <dbReference type="ARBA" id="ARBA00022777"/>
    </source>
</evidence>
<dbReference type="EC" id="2.7.4.1" evidence="6 7"/>